<keyword evidence="3" id="KW-1185">Reference proteome</keyword>
<evidence type="ECO:0000256" key="1">
    <source>
        <dbReference type="SAM" id="Phobius"/>
    </source>
</evidence>
<sequence length="128" mass="13828" precursor="true">MKRQILGILTVSVTAPYLEAAILCAFIQGRLTSLSDLAWGIYFMGTVGLLKYGFTIVVVSLSAALTMKSLAVSAPAITISAYSFLGLCFGGHVLASFVQKQWWLLPSFGITGAICGWIYWRVVMGRPS</sequence>
<evidence type="ECO:0000313" key="2">
    <source>
        <dbReference type="EMBL" id="EIM25310.1"/>
    </source>
</evidence>
<feature type="transmembrane region" description="Helical" evidence="1">
    <location>
        <begin position="101"/>
        <end position="120"/>
    </location>
</feature>
<feature type="transmembrane region" description="Helical" evidence="1">
    <location>
        <begin position="39"/>
        <end position="64"/>
    </location>
</feature>
<dbReference type="OrthoDB" id="8021500at2"/>
<organism evidence="2 3">
    <name type="scientific">Microvirga lotononidis</name>
    <dbReference type="NCBI Taxonomy" id="864069"/>
    <lineage>
        <taxon>Bacteria</taxon>
        <taxon>Pseudomonadati</taxon>
        <taxon>Pseudomonadota</taxon>
        <taxon>Alphaproteobacteria</taxon>
        <taxon>Hyphomicrobiales</taxon>
        <taxon>Methylobacteriaceae</taxon>
        <taxon>Microvirga</taxon>
    </lineage>
</organism>
<dbReference type="EMBL" id="JH660647">
    <property type="protein sequence ID" value="EIM25310.1"/>
    <property type="molecule type" value="Genomic_DNA"/>
</dbReference>
<keyword evidence="1" id="KW-0812">Transmembrane</keyword>
<dbReference type="PATRIC" id="fig|864069.3.peg.6466"/>
<protein>
    <submittedName>
        <fullName evidence="2">Uncharacterized protein</fullName>
    </submittedName>
</protein>
<dbReference type="STRING" id="864069.MicloDRAFT_00060350"/>
<evidence type="ECO:0000313" key="3">
    <source>
        <dbReference type="Proteomes" id="UP000003947"/>
    </source>
</evidence>
<dbReference type="HOGENOM" id="CLU_1957066_0_0_5"/>
<reference evidence="2 3" key="1">
    <citation type="submission" date="2012-02" db="EMBL/GenBank/DDBJ databases">
        <title>Improved High-Quality Draft sequence of Microvirga sp. WSM3557.</title>
        <authorList>
            <consortium name="US DOE Joint Genome Institute"/>
            <person name="Lucas S."/>
            <person name="Han J."/>
            <person name="Lapidus A."/>
            <person name="Cheng J.-F."/>
            <person name="Goodwin L."/>
            <person name="Pitluck S."/>
            <person name="Peters L."/>
            <person name="Zhang X."/>
            <person name="Detter J.C."/>
            <person name="Han C."/>
            <person name="Tapia R."/>
            <person name="Land M."/>
            <person name="Hauser L."/>
            <person name="Kyrpides N."/>
            <person name="Ivanova N."/>
            <person name="Pagani I."/>
            <person name="Brau L."/>
            <person name="Yates R."/>
            <person name="O'Hara G."/>
            <person name="Rui T."/>
            <person name="Howieson J."/>
            <person name="Reeve W."/>
            <person name="Woyke T."/>
        </authorList>
    </citation>
    <scope>NUCLEOTIDE SEQUENCE [LARGE SCALE GENOMIC DNA]</scope>
    <source>
        <strain evidence="2 3">WSM3557</strain>
    </source>
</reference>
<keyword evidence="1" id="KW-0472">Membrane</keyword>
<keyword evidence="1" id="KW-1133">Transmembrane helix</keyword>
<accession>I4YMW8</accession>
<gene>
    <name evidence="2" type="ORF">MicloDRAFT_00060350</name>
</gene>
<dbReference type="RefSeq" id="WP_009493705.1">
    <property type="nucleotide sequence ID" value="NZ_CP141048.1"/>
</dbReference>
<feature type="transmembrane region" description="Helical" evidence="1">
    <location>
        <begin position="76"/>
        <end position="95"/>
    </location>
</feature>
<proteinExistence type="predicted"/>
<name>I4YMW8_9HYPH</name>
<dbReference type="Proteomes" id="UP000003947">
    <property type="component" value="Unassembled WGS sequence"/>
</dbReference>
<dbReference type="AlphaFoldDB" id="I4YMW8"/>